<dbReference type="GO" id="GO:0033314">
    <property type="term" value="P:mitotic DNA replication checkpoint signaling"/>
    <property type="evidence" value="ECO:0007669"/>
    <property type="project" value="TreeGrafter"/>
</dbReference>
<evidence type="ECO:0000313" key="11">
    <source>
        <dbReference type="Proteomes" id="UP000631181"/>
    </source>
</evidence>
<sequence length="946" mass="101412">MDGRPAKRQRRSIHSENSIPRVQKSQSPPIDLVSSSPSSSSAASLAITSRSKPKSTTKSKPCKPRTSQVQSPSQSLSRVPSSSVSPRKSKPKPKPKPKPKTQGQGQAKQDSGSPTKSKSLHTFFQPATEAQRWSAQKFEPRRPLAASAENTLDADIIEDDYDSYDEIFSQHLSVGFGVGTGAGAGAGPGAGAADGRPAGSTYGGGTESPSSIQIESPVAHGAGGGKSKRVVSRKKKTIGTTTTMTTTTTARVPSKSMSKTHASKRFLMPVEDGLGSGVGGARQRSVSVPASVSKSGGGSVLGEVDTRPWAQRFAPSGLDEIAVHKRKVSDVQRWLEDVFAGRRKERLLVLRGPAGSGKTTTVTLLSETVGFDLIEWRNPSVSDYAAQEFVSVSTHFEEFLGRGDRFGGLHLEDSVESKENQDAKPRSHRVLLIEEFPTVLSRNSSSLAAFRASLQRYLAASTEPSSLGGWMHPPIVMIVSETMLSSASSISDNLTVHRLLGPTLYNHPGTTIIDFNIIAPTFMQKALRLVLEKEASTSQRSRIPGAAVLEKIAEIGDIRSALSALEFLCLKDDKTGSWSGTLTKSKKARSGSALTPMEQESLEMISQREASLGMFHAVGKIAYNKRLDPSLLPAGTAVPPSPPDHLSHHNRVKVSEVAVNDLLDETGTDVSTFISALHENYPPSCHGHAFTDSFNACIEALSDADILSADRKPFHGSRTGVGIGATMFNAGIDMLRQDEISFQVASRGLLFGLPYPVNRKVTSINGRKPSRIAHQMLYPASLRLWRRSEEIEGLLDSCLKQMLDPASRSRHLSRGSSESGGVKSWRNLQQGFGGSGSEKDSKGGGIPALVTMMPRLDALLYQLPYMAQIRRKEPDGWSLAQITGISSNGTDLQGGNMDEAEDDHEVDFAPGLPRSTGAANVVVAKPAPSAAEEEKLILSDDDIVDD</sequence>
<keyword evidence="7" id="KW-0131">Cell cycle</keyword>
<organism evidence="10 11">
    <name type="scientific">Penicillium ucsense</name>
    <dbReference type="NCBI Taxonomy" id="2839758"/>
    <lineage>
        <taxon>Eukaryota</taxon>
        <taxon>Fungi</taxon>
        <taxon>Dikarya</taxon>
        <taxon>Ascomycota</taxon>
        <taxon>Pezizomycotina</taxon>
        <taxon>Eurotiomycetes</taxon>
        <taxon>Eurotiomycetidae</taxon>
        <taxon>Eurotiales</taxon>
        <taxon>Aspergillaceae</taxon>
        <taxon>Penicillium</taxon>
    </lineage>
</organism>
<evidence type="ECO:0000256" key="3">
    <source>
        <dbReference type="ARBA" id="ARBA00022741"/>
    </source>
</evidence>
<evidence type="ECO:0000256" key="1">
    <source>
        <dbReference type="ARBA" id="ARBA00004123"/>
    </source>
</evidence>
<feature type="compositionally biased region" description="Basic residues" evidence="8">
    <location>
        <begin position="51"/>
        <end position="63"/>
    </location>
</feature>
<reference evidence="10" key="1">
    <citation type="journal article" date="2020" name="Front. Microbiol.">
        <title>Gene regulatory networks of Penicillium echinulatum 2HH and Penicillium oxalicum 114-2 inferred by a computational biology approach.</title>
        <authorList>
            <person name="Lenz A.R."/>
            <person name="Galan-Vasquez E."/>
            <person name="Balbinot E."/>
            <person name="De Abreu F.P."/>
            <person name="De Oliveira N.S."/>
            <person name="Da Rosa L.O."/>
            <person name="De Avila E Silva S."/>
            <person name="Camassola M."/>
            <person name="Dillon A.J.P."/>
            <person name="Perez-Rueda E."/>
        </authorList>
    </citation>
    <scope>NUCLEOTIDE SEQUENCE</scope>
    <source>
        <strain evidence="10">S1M29</strain>
    </source>
</reference>
<feature type="region of interest" description="Disordered" evidence="8">
    <location>
        <begin position="1"/>
        <end position="146"/>
    </location>
</feature>
<dbReference type="GO" id="GO:0003682">
    <property type="term" value="F:chromatin binding"/>
    <property type="evidence" value="ECO:0007669"/>
    <property type="project" value="TreeGrafter"/>
</dbReference>
<dbReference type="GO" id="GO:0005634">
    <property type="term" value="C:nucleus"/>
    <property type="evidence" value="ECO:0007669"/>
    <property type="project" value="UniProtKB-SubCell"/>
</dbReference>
<feature type="region of interest" description="Disordered" evidence="8">
    <location>
        <begin position="277"/>
        <end position="299"/>
    </location>
</feature>
<feature type="compositionally biased region" description="Low complexity" evidence="8">
    <location>
        <begin position="285"/>
        <end position="294"/>
    </location>
</feature>
<evidence type="ECO:0000256" key="4">
    <source>
        <dbReference type="ARBA" id="ARBA00022763"/>
    </source>
</evidence>
<proteinExistence type="inferred from homology"/>
<dbReference type="OrthoDB" id="10265971at2759"/>
<keyword evidence="4" id="KW-0227">DNA damage</keyword>
<dbReference type="Gene3D" id="3.40.50.300">
    <property type="entry name" value="P-loop containing nucleotide triphosphate hydrolases"/>
    <property type="match status" value="1"/>
</dbReference>
<dbReference type="GO" id="GO:0005524">
    <property type="term" value="F:ATP binding"/>
    <property type="evidence" value="ECO:0007669"/>
    <property type="project" value="UniProtKB-KW"/>
</dbReference>
<evidence type="ECO:0000256" key="8">
    <source>
        <dbReference type="SAM" id="MobiDB-lite"/>
    </source>
</evidence>
<keyword evidence="11" id="KW-1185">Reference proteome</keyword>
<dbReference type="PANTHER" id="PTHR12172:SF0">
    <property type="entry name" value="CELL CYCLE CHECKPOINT PROTEIN RAD17"/>
    <property type="match status" value="1"/>
</dbReference>
<evidence type="ECO:0000256" key="2">
    <source>
        <dbReference type="ARBA" id="ARBA00006168"/>
    </source>
</evidence>
<dbReference type="GO" id="GO:0006281">
    <property type="term" value="P:DNA repair"/>
    <property type="evidence" value="ECO:0007669"/>
    <property type="project" value="InterPro"/>
</dbReference>
<dbReference type="EMBL" id="WIWV01000224">
    <property type="protein sequence ID" value="KAF7712136.1"/>
    <property type="molecule type" value="Genomic_DNA"/>
</dbReference>
<dbReference type="InterPro" id="IPR004582">
    <property type="entry name" value="Checkpoint_prot_Rad17_Rad24"/>
</dbReference>
<feature type="compositionally biased region" description="Low complexity" evidence="8">
    <location>
        <begin position="34"/>
        <end position="50"/>
    </location>
</feature>
<feature type="compositionally biased region" description="Polar residues" evidence="8">
    <location>
        <begin position="101"/>
        <end position="122"/>
    </location>
</feature>
<dbReference type="Pfam" id="PF25812">
    <property type="entry name" value="RAD24_helical"/>
    <property type="match status" value="1"/>
</dbReference>
<evidence type="ECO:0000313" key="10">
    <source>
        <dbReference type="EMBL" id="KAF7712136.1"/>
    </source>
</evidence>
<comment type="similarity">
    <text evidence="2">Belongs to the rad17/RAD24 family.</text>
</comment>
<dbReference type="GO" id="GO:0003689">
    <property type="term" value="F:DNA clamp loader activity"/>
    <property type="evidence" value="ECO:0007669"/>
    <property type="project" value="TreeGrafter"/>
</dbReference>
<dbReference type="AlphaFoldDB" id="A0A8J8WE57"/>
<feature type="region of interest" description="Disordered" evidence="8">
    <location>
        <begin position="186"/>
        <end position="236"/>
    </location>
</feature>
<protein>
    <recommendedName>
        <fullName evidence="9">Checkpoint protein RAD24-like helical bundle domain-containing protein</fullName>
    </recommendedName>
</protein>
<comment type="subcellular location">
    <subcellularLocation>
        <location evidence="1">Nucleus</location>
    </subcellularLocation>
</comment>
<feature type="region of interest" description="Disordered" evidence="8">
    <location>
        <begin position="806"/>
        <end position="843"/>
    </location>
</feature>
<feature type="compositionally biased region" description="Basic residues" evidence="8">
    <location>
        <begin position="87"/>
        <end position="99"/>
    </location>
</feature>
<dbReference type="Pfam" id="PF03215">
    <property type="entry name" value="Rad17"/>
    <property type="match status" value="1"/>
</dbReference>
<keyword evidence="6" id="KW-0539">Nucleus</keyword>
<dbReference type="GO" id="GO:0000077">
    <property type="term" value="P:DNA damage checkpoint signaling"/>
    <property type="evidence" value="ECO:0007669"/>
    <property type="project" value="TreeGrafter"/>
</dbReference>
<feature type="compositionally biased region" description="Low complexity" evidence="8">
    <location>
        <begin position="64"/>
        <end position="86"/>
    </location>
</feature>
<keyword evidence="5" id="KW-0067">ATP-binding</keyword>
<evidence type="ECO:0000256" key="5">
    <source>
        <dbReference type="ARBA" id="ARBA00022840"/>
    </source>
</evidence>
<gene>
    <name evidence="10" type="ORF">PECM_003784</name>
</gene>
<dbReference type="SUPFAM" id="SSF52540">
    <property type="entry name" value="P-loop containing nucleoside triphosphate hydrolases"/>
    <property type="match status" value="1"/>
</dbReference>
<evidence type="ECO:0000259" key="9">
    <source>
        <dbReference type="Pfam" id="PF25812"/>
    </source>
</evidence>
<comment type="caution">
    <text evidence="10">The sequence shown here is derived from an EMBL/GenBank/DDBJ whole genome shotgun (WGS) entry which is preliminary data.</text>
</comment>
<dbReference type="PANTHER" id="PTHR12172">
    <property type="entry name" value="CELL CYCLE CHECKPOINT PROTEIN RAD17"/>
    <property type="match status" value="1"/>
</dbReference>
<dbReference type="Proteomes" id="UP000631181">
    <property type="component" value="Unassembled WGS sequence"/>
</dbReference>
<dbReference type="InterPro" id="IPR057927">
    <property type="entry name" value="RAD24-like_helical"/>
</dbReference>
<keyword evidence="3" id="KW-0547">Nucleotide-binding</keyword>
<evidence type="ECO:0000256" key="6">
    <source>
        <dbReference type="ARBA" id="ARBA00023242"/>
    </source>
</evidence>
<feature type="compositionally biased region" description="Basic residues" evidence="8">
    <location>
        <begin position="226"/>
        <end position="236"/>
    </location>
</feature>
<feature type="compositionally biased region" description="Polar residues" evidence="8">
    <location>
        <begin position="15"/>
        <end position="28"/>
    </location>
</feature>
<dbReference type="InterPro" id="IPR027417">
    <property type="entry name" value="P-loop_NTPase"/>
</dbReference>
<accession>A0A8J8WE57</accession>
<feature type="domain" description="Checkpoint protein RAD24-like helical bundle" evidence="9">
    <location>
        <begin position="609"/>
        <end position="710"/>
    </location>
</feature>
<evidence type="ECO:0000256" key="7">
    <source>
        <dbReference type="ARBA" id="ARBA00023306"/>
    </source>
</evidence>
<feature type="compositionally biased region" description="Basic residues" evidence="8">
    <location>
        <begin position="1"/>
        <end position="12"/>
    </location>
</feature>
<name>A0A8J8WE57_9EURO</name>